<comment type="similarity">
    <text evidence="1 3">Belongs to the short-chain dehydrogenases/reductases (SDR) family.</text>
</comment>
<keyword evidence="6" id="KW-1185">Reference proteome</keyword>
<dbReference type="SMART" id="SM00822">
    <property type="entry name" value="PKS_KR"/>
    <property type="match status" value="1"/>
</dbReference>
<dbReference type="PANTHER" id="PTHR42879:SF2">
    <property type="entry name" value="3-OXOACYL-[ACYL-CARRIER-PROTEIN] REDUCTASE FABG"/>
    <property type="match status" value="1"/>
</dbReference>
<dbReference type="FunFam" id="3.40.50.720:FF:000173">
    <property type="entry name" value="3-oxoacyl-[acyl-carrier protein] reductase"/>
    <property type="match status" value="1"/>
</dbReference>
<feature type="domain" description="Ketoreductase" evidence="4">
    <location>
        <begin position="4"/>
        <end position="182"/>
    </location>
</feature>
<accession>A0A850H230</accession>
<evidence type="ECO:0000256" key="3">
    <source>
        <dbReference type="RuleBase" id="RU000363"/>
    </source>
</evidence>
<dbReference type="InterPro" id="IPR036291">
    <property type="entry name" value="NAD(P)-bd_dom_sf"/>
</dbReference>
<keyword evidence="2" id="KW-0560">Oxidoreductase</keyword>
<dbReference type="Gene3D" id="3.40.50.720">
    <property type="entry name" value="NAD(P)-binding Rossmann-like Domain"/>
    <property type="match status" value="1"/>
</dbReference>
<name>A0A850H230_9SPHN</name>
<sequence>MTRPVAIVTGGGRGIGATIAARLAEDGHDVAVLDLSEDACQESCAAVKAHGARALAIAADVSDEVAVERAVRQVSETLAPPFVLVNNAGILRDRTVTKMSLEDWNAVINVNLKSVFLTSRTCFPYMMKGGGGRIVNLSSTAALGTFGEANYSAAKAGVIGLTKTLALEGGRHAITANVVAPGFVVTEMTRAVADRNGLEFEGLVEQMKRETCVGRVGRPEDVAQAVSFFADRRSSYTTGQLLFVAGAPRG</sequence>
<dbReference type="SUPFAM" id="SSF51735">
    <property type="entry name" value="NAD(P)-binding Rossmann-fold domains"/>
    <property type="match status" value="1"/>
</dbReference>
<evidence type="ECO:0000313" key="6">
    <source>
        <dbReference type="Proteomes" id="UP000561438"/>
    </source>
</evidence>
<dbReference type="PROSITE" id="PS00061">
    <property type="entry name" value="ADH_SHORT"/>
    <property type="match status" value="1"/>
</dbReference>
<evidence type="ECO:0000256" key="1">
    <source>
        <dbReference type="ARBA" id="ARBA00006484"/>
    </source>
</evidence>
<organism evidence="5 6">
    <name type="scientific">Qipengyuania atrilutea</name>
    <dbReference type="NCBI Taxonomy" id="2744473"/>
    <lineage>
        <taxon>Bacteria</taxon>
        <taxon>Pseudomonadati</taxon>
        <taxon>Pseudomonadota</taxon>
        <taxon>Alphaproteobacteria</taxon>
        <taxon>Sphingomonadales</taxon>
        <taxon>Erythrobacteraceae</taxon>
        <taxon>Qipengyuania</taxon>
    </lineage>
</organism>
<evidence type="ECO:0000256" key="2">
    <source>
        <dbReference type="ARBA" id="ARBA00023002"/>
    </source>
</evidence>
<dbReference type="EMBL" id="JABWGV010000008">
    <property type="protein sequence ID" value="NVD46041.1"/>
    <property type="molecule type" value="Genomic_DNA"/>
</dbReference>
<dbReference type="InterPro" id="IPR020904">
    <property type="entry name" value="Sc_DH/Rdtase_CS"/>
</dbReference>
<protein>
    <submittedName>
        <fullName evidence="5">SDR family oxidoreductase</fullName>
    </submittedName>
</protein>
<dbReference type="InterPro" id="IPR002347">
    <property type="entry name" value="SDR_fam"/>
</dbReference>
<dbReference type="RefSeq" id="WP_176268270.1">
    <property type="nucleotide sequence ID" value="NZ_JABWGV010000008.1"/>
</dbReference>
<dbReference type="PANTHER" id="PTHR42879">
    <property type="entry name" value="3-OXOACYL-(ACYL-CARRIER-PROTEIN) REDUCTASE"/>
    <property type="match status" value="1"/>
</dbReference>
<reference evidence="5 6" key="1">
    <citation type="submission" date="2020-06" db="EMBL/GenBank/DDBJ databases">
        <title>Altererythrobacter sp. HHU K3-1.</title>
        <authorList>
            <person name="Zhang D."/>
            <person name="Xue H."/>
        </authorList>
    </citation>
    <scope>NUCLEOTIDE SEQUENCE [LARGE SCALE GENOMIC DNA]</scope>
    <source>
        <strain evidence="5 6">HHU K3-1</strain>
    </source>
</reference>
<comment type="caution">
    <text evidence="5">The sequence shown here is derived from an EMBL/GenBank/DDBJ whole genome shotgun (WGS) entry which is preliminary data.</text>
</comment>
<evidence type="ECO:0000313" key="5">
    <source>
        <dbReference type="EMBL" id="NVD46041.1"/>
    </source>
</evidence>
<dbReference type="PRINTS" id="PR00080">
    <property type="entry name" value="SDRFAMILY"/>
</dbReference>
<evidence type="ECO:0000259" key="4">
    <source>
        <dbReference type="SMART" id="SM00822"/>
    </source>
</evidence>
<proteinExistence type="inferred from homology"/>
<dbReference type="GO" id="GO:0032787">
    <property type="term" value="P:monocarboxylic acid metabolic process"/>
    <property type="evidence" value="ECO:0007669"/>
    <property type="project" value="UniProtKB-ARBA"/>
</dbReference>
<dbReference type="Proteomes" id="UP000561438">
    <property type="component" value="Unassembled WGS sequence"/>
</dbReference>
<dbReference type="InterPro" id="IPR050259">
    <property type="entry name" value="SDR"/>
</dbReference>
<gene>
    <name evidence="5" type="ORF">HUV48_13585</name>
</gene>
<dbReference type="AlphaFoldDB" id="A0A850H230"/>
<dbReference type="Pfam" id="PF00106">
    <property type="entry name" value="adh_short"/>
    <property type="match status" value="1"/>
</dbReference>
<dbReference type="InterPro" id="IPR057326">
    <property type="entry name" value="KR_dom"/>
</dbReference>
<dbReference type="GO" id="GO:0016491">
    <property type="term" value="F:oxidoreductase activity"/>
    <property type="evidence" value="ECO:0007669"/>
    <property type="project" value="UniProtKB-KW"/>
</dbReference>
<dbReference type="PRINTS" id="PR00081">
    <property type="entry name" value="GDHRDH"/>
</dbReference>